<dbReference type="Gene3D" id="2.60.40.1260">
    <property type="entry name" value="Lamin Tail domain"/>
    <property type="match status" value="1"/>
</dbReference>
<dbReference type="EMBL" id="CP036349">
    <property type="protein sequence ID" value="QDV73911.1"/>
    <property type="molecule type" value="Genomic_DNA"/>
</dbReference>
<dbReference type="InterPro" id="IPR001322">
    <property type="entry name" value="Lamin_tail_dom"/>
</dbReference>
<dbReference type="InterPro" id="IPR013424">
    <property type="entry name" value="Ice-binding_C"/>
</dbReference>
<dbReference type="KEGG" id="bmei:Spa11_21100"/>
<gene>
    <name evidence="3" type="ORF">Spa11_21100</name>
</gene>
<feature type="domain" description="LTD" evidence="2">
    <location>
        <begin position="8"/>
        <end position="144"/>
    </location>
</feature>
<dbReference type="RefSeq" id="WP_145116971.1">
    <property type="nucleotide sequence ID" value="NZ_CP036349.1"/>
</dbReference>
<keyword evidence="4" id="KW-1185">Reference proteome</keyword>
<evidence type="ECO:0000313" key="4">
    <source>
        <dbReference type="Proteomes" id="UP000316426"/>
    </source>
</evidence>
<dbReference type="Pfam" id="PF00932">
    <property type="entry name" value="LTD"/>
    <property type="match status" value="1"/>
</dbReference>
<feature type="chain" id="PRO_5021819066" description="LTD domain-containing protein" evidence="1">
    <location>
        <begin position="21"/>
        <end position="237"/>
    </location>
</feature>
<dbReference type="AlphaFoldDB" id="A0A518K7Z4"/>
<evidence type="ECO:0000256" key="1">
    <source>
        <dbReference type="SAM" id="SignalP"/>
    </source>
</evidence>
<protein>
    <recommendedName>
        <fullName evidence="2">LTD domain-containing protein</fullName>
    </recommendedName>
</protein>
<dbReference type="Pfam" id="PF07589">
    <property type="entry name" value="PEP-CTERM"/>
    <property type="match status" value="1"/>
</dbReference>
<organism evidence="3 4">
    <name type="scientific">Botrimarina mediterranea</name>
    <dbReference type="NCBI Taxonomy" id="2528022"/>
    <lineage>
        <taxon>Bacteria</taxon>
        <taxon>Pseudomonadati</taxon>
        <taxon>Planctomycetota</taxon>
        <taxon>Planctomycetia</taxon>
        <taxon>Pirellulales</taxon>
        <taxon>Lacipirellulaceae</taxon>
        <taxon>Botrimarina</taxon>
    </lineage>
</organism>
<name>A0A518K7Z4_9BACT</name>
<dbReference type="InterPro" id="IPR036415">
    <property type="entry name" value="Lamin_tail_dom_sf"/>
</dbReference>
<dbReference type="SUPFAM" id="SSF74853">
    <property type="entry name" value="Lamin A/C globular tail domain"/>
    <property type="match status" value="1"/>
</dbReference>
<evidence type="ECO:0000259" key="2">
    <source>
        <dbReference type="PROSITE" id="PS51841"/>
    </source>
</evidence>
<feature type="signal peptide" evidence="1">
    <location>
        <begin position="1"/>
        <end position="20"/>
    </location>
</feature>
<sequence precursor="true">MKKIFAAALAACLAPAFADADVIISEIMWNPNGGESGLQEWIEITNTGESDVDLTGWVYADTQDNHFSDPFAAGTSLAAGASAVIVGQSEAVFQSIWGSGIPVITYTGGPANGISLANGGAADNETVAIFDASSNLIDEVNYESNINGWPATDGSVVNGQSIYLLPNAFSTAANDVGSNWAESVAGVDGAYTALISNPDINTTLLDVASPGVALIVPEPSTVALAALAALGLGRRIS</sequence>
<proteinExistence type="predicted"/>
<evidence type="ECO:0000313" key="3">
    <source>
        <dbReference type="EMBL" id="QDV73911.1"/>
    </source>
</evidence>
<reference evidence="3 4" key="1">
    <citation type="submission" date="2019-02" db="EMBL/GenBank/DDBJ databases">
        <title>Deep-cultivation of Planctomycetes and their phenomic and genomic characterization uncovers novel biology.</title>
        <authorList>
            <person name="Wiegand S."/>
            <person name="Jogler M."/>
            <person name="Boedeker C."/>
            <person name="Pinto D."/>
            <person name="Vollmers J."/>
            <person name="Rivas-Marin E."/>
            <person name="Kohn T."/>
            <person name="Peeters S.H."/>
            <person name="Heuer A."/>
            <person name="Rast P."/>
            <person name="Oberbeckmann S."/>
            <person name="Bunk B."/>
            <person name="Jeske O."/>
            <person name="Meyerdierks A."/>
            <person name="Storesund J.E."/>
            <person name="Kallscheuer N."/>
            <person name="Luecker S."/>
            <person name="Lage O.M."/>
            <person name="Pohl T."/>
            <person name="Merkel B.J."/>
            <person name="Hornburger P."/>
            <person name="Mueller R.-W."/>
            <person name="Bruemmer F."/>
            <person name="Labrenz M."/>
            <person name="Spormann A.M."/>
            <person name="Op den Camp H."/>
            <person name="Overmann J."/>
            <person name="Amann R."/>
            <person name="Jetten M.S.M."/>
            <person name="Mascher T."/>
            <person name="Medema M.H."/>
            <person name="Devos D.P."/>
            <person name="Kaster A.-K."/>
            <person name="Ovreas L."/>
            <person name="Rohde M."/>
            <person name="Galperin M.Y."/>
            <person name="Jogler C."/>
        </authorList>
    </citation>
    <scope>NUCLEOTIDE SEQUENCE [LARGE SCALE GENOMIC DNA]</scope>
    <source>
        <strain evidence="3 4">Spa11</strain>
    </source>
</reference>
<accession>A0A518K7Z4</accession>
<keyword evidence="1" id="KW-0732">Signal</keyword>
<dbReference type="Proteomes" id="UP000316426">
    <property type="component" value="Chromosome"/>
</dbReference>
<dbReference type="PROSITE" id="PS51841">
    <property type="entry name" value="LTD"/>
    <property type="match status" value="1"/>
</dbReference>